<evidence type="ECO:0000313" key="2">
    <source>
        <dbReference type="EMBL" id="OWF40118.1"/>
    </source>
</evidence>
<dbReference type="Proteomes" id="UP000242188">
    <property type="component" value="Unassembled WGS sequence"/>
</dbReference>
<protein>
    <recommendedName>
        <fullName evidence="1">Methyltransferase FkbM domain-containing protein</fullName>
    </recommendedName>
</protein>
<organism evidence="2 3">
    <name type="scientific">Mizuhopecten yessoensis</name>
    <name type="common">Japanese scallop</name>
    <name type="synonym">Patinopecten yessoensis</name>
    <dbReference type="NCBI Taxonomy" id="6573"/>
    <lineage>
        <taxon>Eukaryota</taxon>
        <taxon>Metazoa</taxon>
        <taxon>Spiralia</taxon>
        <taxon>Lophotrochozoa</taxon>
        <taxon>Mollusca</taxon>
        <taxon>Bivalvia</taxon>
        <taxon>Autobranchia</taxon>
        <taxon>Pteriomorphia</taxon>
        <taxon>Pectinida</taxon>
        <taxon>Pectinoidea</taxon>
        <taxon>Pectinidae</taxon>
        <taxon>Mizuhopecten</taxon>
    </lineage>
</organism>
<sequence>MPFGTILSKTKLIQHHTMKICVLHPWRYKVRCMKRIGLLFLGSFVVFLISREYIETLPSEPVLYQKNDFLFMKQWSNISPSPKLPTVKYQHVGTLLQYNNKIWTEQPQNCYLKPGIYPEGILKNSSNITVYVYNPEEDKWISESILSHGEWKGNLSLQINQMLLQDKRRVFIDIGAHLGVFSIPAAFTGTHVIAIDCVKESLKRLCASVKRNKLLDRVTLIHNAVWRDNRYATLKVSPKNAGGVKVETVHEVRKPRGKTREMVPTITLDNLLEMFNFSNVVIKMSVEGDELTILQGAKRFFSIVRVDYLIIEFTNHRRKLSALQMRSLLHSYGMEPMVSDAMLKEKTYVRWPSTVVWRRI</sequence>
<comment type="caution">
    <text evidence="2">The sequence shown here is derived from an EMBL/GenBank/DDBJ whole genome shotgun (WGS) entry which is preliminary data.</text>
</comment>
<dbReference type="OrthoDB" id="411251at2759"/>
<dbReference type="InterPro" id="IPR006342">
    <property type="entry name" value="FkbM_mtfrase"/>
</dbReference>
<evidence type="ECO:0000313" key="3">
    <source>
        <dbReference type="Proteomes" id="UP000242188"/>
    </source>
</evidence>
<feature type="domain" description="Methyltransferase FkbM" evidence="1">
    <location>
        <begin position="173"/>
        <end position="333"/>
    </location>
</feature>
<dbReference type="Gene3D" id="3.40.50.150">
    <property type="entry name" value="Vaccinia Virus protein VP39"/>
    <property type="match status" value="1"/>
</dbReference>
<reference evidence="2 3" key="1">
    <citation type="journal article" date="2017" name="Nat. Ecol. Evol.">
        <title>Scallop genome provides insights into evolution of bilaterian karyotype and development.</title>
        <authorList>
            <person name="Wang S."/>
            <person name="Zhang J."/>
            <person name="Jiao W."/>
            <person name="Li J."/>
            <person name="Xun X."/>
            <person name="Sun Y."/>
            <person name="Guo X."/>
            <person name="Huan P."/>
            <person name="Dong B."/>
            <person name="Zhang L."/>
            <person name="Hu X."/>
            <person name="Sun X."/>
            <person name="Wang J."/>
            <person name="Zhao C."/>
            <person name="Wang Y."/>
            <person name="Wang D."/>
            <person name="Huang X."/>
            <person name="Wang R."/>
            <person name="Lv J."/>
            <person name="Li Y."/>
            <person name="Zhang Z."/>
            <person name="Liu B."/>
            <person name="Lu W."/>
            <person name="Hui Y."/>
            <person name="Liang J."/>
            <person name="Zhou Z."/>
            <person name="Hou R."/>
            <person name="Li X."/>
            <person name="Liu Y."/>
            <person name="Li H."/>
            <person name="Ning X."/>
            <person name="Lin Y."/>
            <person name="Zhao L."/>
            <person name="Xing Q."/>
            <person name="Dou J."/>
            <person name="Li Y."/>
            <person name="Mao J."/>
            <person name="Guo H."/>
            <person name="Dou H."/>
            <person name="Li T."/>
            <person name="Mu C."/>
            <person name="Jiang W."/>
            <person name="Fu Q."/>
            <person name="Fu X."/>
            <person name="Miao Y."/>
            <person name="Liu J."/>
            <person name="Yu Q."/>
            <person name="Li R."/>
            <person name="Liao H."/>
            <person name="Li X."/>
            <person name="Kong Y."/>
            <person name="Jiang Z."/>
            <person name="Chourrout D."/>
            <person name="Li R."/>
            <person name="Bao Z."/>
        </authorList>
    </citation>
    <scope>NUCLEOTIDE SEQUENCE [LARGE SCALE GENOMIC DNA]</scope>
    <source>
        <strain evidence="2 3">PY_sf001</strain>
    </source>
</reference>
<dbReference type="SUPFAM" id="SSF53335">
    <property type="entry name" value="S-adenosyl-L-methionine-dependent methyltransferases"/>
    <property type="match status" value="1"/>
</dbReference>
<keyword evidence="3" id="KW-1185">Reference proteome</keyword>
<dbReference type="PANTHER" id="PTHR34203">
    <property type="entry name" value="METHYLTRANSFERASE, FKBM FAMILY PROTEIN"/>
    <property type="match status" value="1"/>
</dbReference>
<accession>A0A210PUF6</accession>
<dbReference type="PANTHER" id="PTHR34203:SF13">
    <property type="entry name" value="EXPRESSED PROTEIN"/>
    <property type="match status" value="1"/>
</dbReference>
<gene>
    <name evidence="2" type="ORF">KP79_PYT05916</name>
</gene>
<dbReference type="EMBL" id="NEDP02005486">
    <property type="protein sequence ID" value="OWF40118.1"/>
    <property type="molecule type" value="Genomic_DNA"/>
</dbReference>
<dbReference type="InterPro" id="IPR029063">
    <property type="entry name" value="SAM-dependent_MTases_sf"/>
</dbReference>
<dbReference type="AlphaFoldDB" id="A0A210PUF6"/>
<dbReference type="InterPro" id="IPR052514">
    <property type="entry name" value="SAM-dependent_MTase"/>
</dbReference>
<dbReference type="Pfam" id="PF05050">
    <property type="entry name" value="Methyltransf_21"/>
    <property type="match status" value="1"/>
</dbReference>
<evidence type="ECO:0000259" key="1">
    <source>
        <dbReference type="Pfam" id="PF05050"/>
    </source>
</evidence>
<proteinExistence type="predicted"/>
<name>A0A210PUF6_MIZYE</name>
<dbReference type="NCBIfam" id="TIGR01444">
    <property type="entry name" value="fkbM_fam"/>
    <property type="match status" value="1"/>
</dbReference>